<organism evidence="3 4">
    <name type="scientific">Bionectria ochroleuca</name>
    <name type="common">Gliocladium roseum</name>
    <dbReference type="NCBI Taxonomy" id="29856"/>
    <lineage>
        <taxon>Eukaryota</taxon>
        <taxon>Fungi</taxon>
        <taxon>Dikarya</taxon>
        <taxon>Ascomycota</taxon>
        <taxon>Pezizomycotina</taxon>
        <taxon>Sordariomycetes</taxon>
        <taxon>Hypocreomycetidae</taxon>
        <taxon>Hypocreales</taxon>
        <taxon>Bionectriaceae</taxon>
        <taxon>Clonostachys</taxon>
    </lineage>
</organism>
<feature type="compositionally biased region" description="Acidic residues" evidence="1">
    <location>
        <begin position="351"/>
        <end position="391"/>
    </location>
</feature>
<feature type="compositionally biased region" description="Acidic residues" evidence="1">
    <location>
        <begin position="574"/>
        <end position="608"/>
    </location>
</feature>
<feature type="compositionally biased region" description="Low complexity" evidence="1">
    <location>
        <begin position="485"/>
        <end position="510"/>
    </location>
</feature>
<feature type="compositionally biased region" description="Acidic residues" evidence="1">
    <location>
        <begin position="519"/>
        <end position="533"/>
    </location>
</feature>
<evidence type="ECO:0000313" key="4">
    <source>
        <dbReference type="Proteomes" id="UP000766486"/>
    </source>
</evidence>
<evidence type="ECO:0000256" key="1">
    <source>
        <dbReference type="SAM" id="MobiDB-lite"/>
    </source>
</evidence>
<feature type="compositionally biased region" description="Acidic residues" evidence="1">
    <location>
        <begin position="41"/>
        <end position="50"/>
    </location>
</feature>
<feature type="region of interest" description="Disordered" evidence="1">
    <location>
        <begin position="351"/>
        <end position="608"/>
    </location>
</feature>
<dbReference type="Proteomes" id="UP000766486">
    <property type="component" value="Unassembled WGS sequence"/>
</dbReference>
<feature type="compositionally biased region" description="Acidic residues" evidence="1">
    <location>
        <begin position="427"/>
        <end position="440"/>
    </location>
</feature>
<feature type="compositionally biased region" description="Basic and acidic residues" evidence="1">
    <location>
        <begin position="541"/>
        <end position="552"/>
    </location>
</feature>
<feature type="domain" description="2EXR" evidence="2">
    <location>
        <begin position="72"/>
        <end position="176"/>
    </location>
</feature>
<accession>A0ABY6TZV2</accession>
<feature type="region of interest" description="Disordered" evidence="1">
    <location>
        <begin position="1"/>
        <end position="75"/>
    </location>
</feature>
<sequence length="608" mass="68190">MSHLPVVFDDSSDSEADRASSEVESESESDGSPVNQLIDLEAVESDESSDESSSTLGHDDDGDDESQPNRVFTKFNDLPPELRRQIWEAFCPDLVSEARLLSIQMQWISRQPRDFAAYWKFEDGIELADQTEALRAVSAVNRESREIVLRLNPDTLHLDAGSGDAEVRFKKDRDIVLFNGLDTDEELYAPYGDGLCDNVLHAAFPLLAPFTAEQQLQMIEHFIRALPNLKTVFISRPHSEIGKKRVRWCGSRNMRYARIETYEKQPGLGEDLEWVYCWPDLDKRWDEATRRVIDEFPNQIGSTLADTLEQLGVKLAPMVCFESFESFGNESGIEYFDNLVKRHDLGNLHMDDEEESSSESEEEEEEPDEYESEGIDDAEIISNDSDSEDELIPNPISPGGSPDPGNFSSAEEDSDVVVARFSSPEQDALDDEEEGEEDLEPAPRIPKRRIVSDSEDEDDEPRSKRVRTQTTVVNISSDEEDEAPRGASQRSRAGRGTQVISSDSESGSENNDTKKVSENEDSQSESEDDDEDDKPPARLSLAERLRLHREENPVGLSDEDNSEVDSQEGGSFINDDDEDEDEFGDGLLDDIAELSEGEGEGDDSEDGW</sequence>
<dbReference type="EMBL" id="CABFNS010000718">
    <property type="protein sequence ID" value="VUC24301.1"/>
    <property type="molecule type" value="Genomic_DNA"/>
</dbReference>
<keyword evidence="4" id="KW-1185">Reference proteome</keyword>
<evidence type="ECO:0000259" key="2">
    <source>
        <dbReference type="Pfam" id="PF20150"/>
    </source>
</evidence>
<name>A0ABY6TZV2_BIOOC</name>
<reference evidence="3 4" key="1">
    <citation type="submission" date="2019-06" db="EMBL/GenBank/DDBJ databases">
        <authorList>
            <person name="Broberg M."/>
        </authorList>
    </citation>
    <scope>NUCLEOTIDE SEQUENCE [LARGE SCALE GENOMIC DNA]</scope>
</reference>
<evidence type="ECO:0000313" key="3">
    <source>
        <dbReference type="EMBL" id="VUC24301.1"/>
    </source>
</evidence>
<dbReference type="Pfam" id="PF20150">
    <property type="entry name" value="2EXR"/>
    <property type="match status" value="1"/>
</dbReference>
<proteinExistence type="predicted"/>
<comment type="caution">
    <text evidence="3">The sequence shown here is derived from an EMBL/GenBank/DDBJ whole genome shotgun (WGS) entry which is preliminary data.</text>
</comment>
<dbReference type="InterPro" id="IPR045518">
    <property type="entry name" value="2EXR"/>
</dbReference>
<protein>
    <recommendedName>
        <fullName evidence="2">2EXR domain-containing protein</fullName>
    </recommendedName>
</protein>
<feature type="compositionally biased region" description="Acidic residues" evidence="1">
    <location>
        <begin position="557"/>
        <end position="566"/>
    </location>
</feature>
<gene>
    <name evidence="3" type="ORF">CLO192961_LOCUS138394</name>
</gene>